<feature type="signal peptide" evidence="1">
    <location>
        <begin position="1"/>
        <end position="22"/>
    </location>
</feature>
<organism evidence="2 3">
    <name type="scientific">Pedobacter quisquiliarum</name>
    <dbReference type="NCBI Taxonomy" id="1834438"/>
    <lineage>
        <taxon>Bacteria</taxon>
        <taxon>Pseudomonadati</taxon>
        <taxon>Bacteroidota</taxon>
        <taxon>Sphingobacteriia</taxon>
        <taxon>Sphingobacteriales</taxon>
        <taxon>Sphingobacteriaceae</taxon>
        <taxon>Pedobacter</taxon>
    </lineage>
</organism>
<feature type="chain" id="PRO_5037264967" description="DUF4488 domain-containing protein" evidence="1">
    <location>
        <begin position="23"/>
        <end position="180"/>
    </location>
</feature>
<sequence length="180" mass="20445">MSLIRKAFLLLALVLIFNTARSQTSVKPTTANDLLGTWIGILKQTNENAGNKEPTTIVWRIHRINAKRKQVELTDMGQRFHDGAEIEKPLREMYKGTYIDSVFVIAFHKNENKRTFTLKLRRNGADGKLLLVGNARADDKRHKQETSFHLVKINDDISAYVKPEKGRIEVTTAPPPKTGH</sequence>
<evidence type="ECO:0000313" key="3">
    <source>
        <dbReference type="Proteomes" id="UP000651668"/>
    </source>
</evidence>
<evidence type="ECO:0008006" key="4">
    <source>
        <dbReference type="Google" id="ProtNLM"/>
    </source>
</evidence>
<dbReference type="RefSeq" id="WP_188626935.1">
    <property type="nucleotide sequence ID" value="NZ_BMIL01000007.1"/>
</dbReference>
<protein>
    <recommendedName>
        <fullName evidence="4">DUF4488 domain-containing protein</fullName>
    </recommendedName>
</protein>
<evidence type="ECO:0000313" key="2">
    <source>
        <dbReference type="EMBL" id="GGC68049.1"/>
    </source>
</evidence>
<dbReference type="Proteomes" id="UP000651668">
    <property type="component" value="Unassembled WGS sequence"/>
</dbReference>
<reference evidence="2" key="2">
    <citation type="submission" date="2020-09" db="EMBL/GenBank/DDBJ databases">
        <authorList>
            <person name="Sun Q."/>
            <person name="Zhou Y."/>
        </authorList>
    </citation>
    <scope>NUCLEOTIDE SEQUENCE</scope>
    <source>
        <strain evidence="2">CGMCC 1.15343</strain>
    </source>
</reference>
<dbReference type="EMBL" id="BMIL01000007">
    <property type="protein sequence ID" value="GGC68049.1"/>
    <property type="molecule type" value="Genomic_DNA"/>
</dbReference>
<keyword evidence="1" id="KW-0732">Signal</keyword>
<gene>
    <name evidence="2" type="ORF">GCM10011387_21770</name>
</gene>
<proteinExistence type="predicted"/>
<dbReference type="AlphaFoldDB" id="A0A916UEI2"/>
<keyword evidence="3" id="KW-1185">Reference proteome</keyword>
<reference evidence="2" key="1">
    <citation type="journal article" date="2014" name="Int. J. Syst. Evol. Microbiol.">
        <title>Complete genome sequence of Corynebacterium casei LMG S-19264T (=DSM 44701T), isolated from a smear-ripened cheese.</title>
        <authorList>
            <consortium name="US DOE Joint Genome Institute (JGI-PGF)"/>
            <person name="Walter F."/>
            <person name="Albersmeier A."/>
            <person name="Kalinowski J."/>
            <person name="Ruckert C."/>
        </authorList>
    </citation>
    <scope>NUCLEOTIDE SEQUENCE</scope>
    <source>
        <strain evidence="2">CGMCC 1.15343</strain>
    </source>
</reference>
<comment type="caution">
    <text evidence="2">The sequence shown here is derived from an EMBL/GenBank/DDBJ whole genome shotgun (WGS) entry which is preliminary data.</text>
</comment>
<name>A0A916UEI2_9SPHI</name>
<accession>A0A916UEI2</accession>
<evidence type="ECO:0000256" key="1">
    <source>
        <dbReference type="SAM" id="SignalP"/>
    </source>
</evidence>